<keyword evidence="2" id="KW-1185">Reference proteome</keyword>
<dbReference type="InterPro" id="IPR010982">
    <property type="entry name" value="Lambda_DNA-bd_dom_sf"/>
</dbReference>
<dbReference type="AlphaFoldDB" id="A0A1I2HTI4"/>
<accession>A0A1I2HTI4</accession>
<gene>
    <name evidence="1" type="ORF">SAMN04489711_13114</name>
</gene>
<protein>
    <recommendedName>
        <fullName evidence="3">Helix-turn-helix domain-containing protein</fullName>
    </recommendedName>
</protein>
<dbReference type="Proteomes" id="UP000199119">
    <property type="component" value="Unassembled WGS sequence"/>
</dbReference>
<evidence type="ECO:0000313" key="1">
    <source>
        <dbReference type="EMBL" id="SFF32640.1"/>
    </source>
</evidence>
<dbReference type="GO" id="GO:0003677">
    <property type="term" value="F:DNA binding"/>
    <property type="evidence" value="ECO:0007669"/>
    <property type="project" value="InterPro"/>
</dbReference>
<reference evidence="2" key="1">
    <citation type="submission" date="2016-10" db="EMBL/GenBank/DDBJ databases">
        <authorList>
            <person name="Varghese N."/>
            <person name="Submissions S."/>
        </authorList>
    </citation>
    <scope>NUCLEOTIDE SEQUENCE [LARGE SCALE GENOMIC DNA]</scope>
    <source>
        <strain evidence="2">DSM 27981</strain>
    </source>
</reference>
<organism evidence="1 2">
    <name type="scientific">Paracidovorax wautersii</name>
    <dbReference type="NCBI Taxonomy" id="1177982"/>
    <lineage>
        <taxon>Bacteria</taxon>
        <taxon>Pseudomonadati</taxon>
        <taxon>Pseudomonadota</taxon>
        <taxon>Betaproteobacteria</taxon>
        <taxon>Burkholderiales</taxon>
        <taxon>Comamonadaceae</taxon>
        <taxon>Paracidovorax</taxon>
    </lineage>
</organism>
<evidence type="ECO:0000313" key="2">
    <source>
        <dbReference type="Proteomes" id="UP000199119"/>
    </source>
</evidence>
<dbReference type="SUPFAM" id="SSF47413">
    <property type="entry name" value="lambda repressor-like DNA-binding domains"/>
    <property type="match status" value="1"/>
</dbReference>
<dbReference type="EMBL" id="FONX01000031">
    <property type="protein sequence ID" value="SFF32640.1"/>
    <property type="molecule type" value="Genomic_DNA"/>
</dbReference>
<proteinExistence type="predicted"/>
<name>A0A1I2HTI4_9BURK</name>
<evidence type="ECO:0008006" key="3">
    <source>
        <dbReference type="Google" id="ProtNLM"/>
    </source>
</evidence>
<dbReference type="RefSeq" id="WP_092942595.1">
    <property type="nucleotide sequence ID" value="NZ_FONX01000031.1"/>
</dbReference>
<sequence length="74" mass="8461">MTYNTKAKVLRQPTPVEIKEVRNKAGLTQQHAAEVVHRADGARWREWEGGKYGIDLAVWELFLLKTGLRALDKT</sequence>
<dbReference type="Gene3D" id="1.10.260.40">
    <property type="entry name" value="lambda repressor-like DNA-binding domains"/>
    <property type="match status" value="1"/>
</dbReference>
<dbReference type="OrthoDB" id="8565732at2"/>